<accession>A0ABY7KQW3</accession>
<proteinExistence type="predicted"/>
<dbReference type="EMBL" id="CP114413">
    <property type="protein sequence ID" value="WAZ26985.1"/>
    <property type="molecule type" value="Genomic_DNA"/>
</dbReference>
<protein>
    <submittedName>
        <fullName evidence="2">Bifunctional DNA primase/polymerase</fullName>
    </submittedName>
</protein>
<evidence type="ECO:0000313" key="3">
    <source>
        <dbReference type="Proteomes" id="UP001164439"/>
    </source>
</evidence>
<dbReference type="RefSeq" id="WP_269664457.1">
    <property type="nucleotide sequence ID" value="NZ_CP114413.1"/>
</dbReference>
<name>A0ABY7KQW3_9ACTN</name>
<organism evidence="2 3">
    <name type="scientific">Streptomyces cinnabarinus</name>
    <dbReference type="NCBI Taxonomy" id="67287"/>
    <lineage>
        <taxon>Bacteria</taxon>
        <taxon>Bacillati</taxon>
        <taxon>Actinomycetota</taxon>
        <taxon>Actinomycetes</taxon>
        <taxon>Kitasatosporales</taxon>
        <taxon>Streptomycetaceae</taxon>
        <taxon>Streptomyces</taxon>
    </lineage>
</organism>
<evidence type="ECO:0000313" key="2">
    <source>
        <dbReference type="EMBL" id="WAZ26985.1"/>
    </source>
</evidence>
<gene>
    <name evidence="2" type="ORF">STRCI_000141</name>
</gene>
<dbReference type="InterPro" id="IPR015330">
    <property type="entry name" value="DNA_primase/pol_bifunc_N"/>
</dbReference>
<reference evidence="2" key="1">
    <citation type="submission" date="2022-12" db="EMBL/GenBank/DDBJ databases">
        <authorList>
            <person name="Ruckert C."/>
            <person name="Busche T."/>
            <person name="Kalinowski J."/>
            <person name="Wittmann C."/>
        </authorList>
    </citation>
    <scope>NUCLEOTIDE SEQUENCE</scope>
    <source>
        <strain evidence="2">DSM 40467</strain>
    </source>
</reference>
<dbReference type="Pfam" id="PF09250">
    <property type="entry name" value="Prim-Pol"/>
    <property type="match status" value="1"/>
</dbReference>
<dbReference type="Proteomes" id="UP001164439">
    <property type="component" value="Chromosome"/>
</dbReference>
<feature type="domain" description="DNA primase/polymerase bifunctional N-terminal" evidence="1">
    <location>
        <begin position="9"/>
        <end position="123"/>
    </location>
</feature>
<keyword evidence="3" id="KW-1185">Reference proteome</keyword>
<sequence>MSGSTTKAAAEWLMSAAPDPLTCRREWEDNPYATVLLPAGRRWDVLLVPGRLGYPAFDVLTRRVHDPGPVLADVGGTRTAFFVPPGQANPRTGSGIRGAGSGTWIAVPQPGRTTDGMRWLVPPDGTGTLNDPALLDDVLAEAAARQLP</sequence>
<evidence type="ECO:0000259" key="1">
    <source>
        <dbReference type="Pfam" id="PF09250"/>
    </source>
</evidence>